<dbReference type="EMBL" id="QDDL01000001">
    <property type="protein sequence ID" value="PVZ72184.1"/>
    <property type="molecule type" value="Genomic_DNA"/>
</dbReference>
<sequence>MKKNQQKKEARENKVWTFEMVNGKQLCEIPEQRLFYIDSKYIVIEYKTHHPTRSRSYNEKPNRNIYNPTGRFDFVIKKELPHVIFLLPAKFSSTSGHTTIAHFSSVLFAGEIYFSPTEDYYDHYTQKNYALGELMYWNNLSGHYRCGPAFLEVLASEITISRQRVLAEIQTQHAKSGVNPLLPVSRFYPIDFPNFDRQQIPLLDLANLDRQQATLLDLAITSYSIES</sequence>
<evidence type="ECO:0000313" key="2">
    <source>
        <dbReference type="Proteomes" id="UP000244906"/>
    </source>
</evidence>
<dbReference type="Proteomes" id="UP000244906">
    <property type="component" value="Unassembled WGS sequence"/>
</dbReference>
<comment type="caution">
    <text evidence="1">The sequence shown here is derived from an EMBL/GenBank/DDBJ whole genome shotgun (WGS) entry which is preliminary data.</text>
</comment>
<gene>
    <name evidence="1" type="ORF">DC094_03985</name>
</gene>
<reference evidence="1 2" key="1">
    <citation type="submission" date="2018-04" db="EMBL/GenBank/DDBJ databases">
        <title>Thalassorhabdus spongiae gen. nov., sp. nov., isolated from a marine sponge in South-West Iceland.</title>
        <authorList>
            <person name="Knobloch S."/>
            <person name="Daussin A."/>
            <person name="Johannsson R."/>
            <person name="Marteinsson V.T."/>
        </authorList>
    </citation>
    <scope>NUCLEOTIDE SEQUENCE [LARGE SCALE GENOMIC DNA]</scope>
    <source>
        <strain evidence="1 2">Hp12</strain>
    </source>
</reference>
<name>A0A2V1GYQ3_9GAMM</name>
<keyword evidence="2" id="KW-1185">Reference proteome</keyword>
<dbReference type="OrthoDB" id="7304993at2"/>
<dbReference type="AlphaFoldDB" id="A0A2V1GYQ3"/>
<protein>
    <submittedName>
        <fullName evidence="1">Uncharacterized protein</fullName>
    </submittedName>
</protein>
<dbReference type="RefSeq" id="WP_116685769.1">
    <property type="nucleotide sequence ID" value="NZ_CAWNYD010000001.1"/>
</dbReference>
<organism evidence="1 2">
    <name type="scientific">Pelagibaculum spongiae</name>
    <dbReference type="NCBI Taxonomy" id="2080658"/>
    <lineage>
        <taxon>Bacteria</taxon>
        <taxon>Pseudomonadati</taxon>
        <taxon>Pseudomonadota</taxon>
        <taxon>Gammaproteobacteria</taxon>
        <taxon>Oceanospirillales</taxon>
        <taxon>Pelagibaculum</taxon>
    </lineage>
</organism>
<evidence type="ECO:0000313" key="1">
    <source>
        <dbReference type="EMBL" id="PVZ72184.1"/>
    </source>
</evidence>
<proteinExistence type="predicted"/>
<accession>A0A2V1GYQ3</accession>